<keyword evidence="2" id="KW-1185">Reference proteome</keyword>
<dbReference type="Gene3D" id="3.40.190.10">
    <property type="entry name" value="Periplasmic binding protein-like II"/>
    <property type="match status" value="1"/>
</dbReference>
<reference evidence="1 2" key="1">
    <citation type="submission" date="2019-02" db="EMBL/GenBank/DDBJ databases">
        <title>Sequencing the genomes of 1000 actinobacteria strains.</title>
        <authorList>
            <person name="Klenk H.-P."/>
        </authorList>
    </citation>
    <scope>NUCLEOTIDE SEQUENCE [LARGE SCALE GENOMIC DNA]</scope>
    <source>
        <strain evidence="1 2">DSM 17364</strain>
    </source>
</reference>
<protein>
    <submittedName>
        <fullName evidence="1">Carbohydrate ABC transporter substrate-binding protein (CUT1 family)</fullName>
    </submittedName>
</protein>
<dbReference type="SUPFAM" id="SSF53850">
    <property type="entry name" value="Periplasmic binding protein-like II"/>
    <property type="match status" value="1"/>
</dbReference>
<sequence>MLSRRPPVILATERHTMSSAHPAPASVLASALGRRRFLSLAAIGGATAALAACSGPSTAGGGAQAAADVDFAGIEPATSIDFWSNHPGQAQPIEKELIAKFEEATGIKVNLVTAGSNYEEIAQKFQSTLTAQSGLPGVVVLSDVWWFRYYMDKTITPLDSLISQLEWDTSDYQESLVADYQYDGAQWAMPYGRSTPLFYYNKDQFAAAGLPDRAPETWDEFAEWAPKLMDSGKDKSGYLHAFMYPDVAGYAGWSMQNMLWGNGAAWSNEWDITCDSDEAVATFQWMQDSVYQDKWAGVSSSDAAADFSSGAVSATILSTGSLIGVLENAQFDVGVGFLPAGDVDGPVCPTGGAGLGIPAGIPDEEKLAAAMFIKFIGEPENTAAFSEATGYMPVRKSADMTAALEATPQLQVAMDQLAATRVQDYARVFLPGADQEMAKAALAVLTQEADPQTSLTTLRETLEGIYENDVAPKLDA</sequence>
<dbReference type="InterPro" id="IPR006311">
    <property type="entry name" value="TAT_signal"/>
</dbReference>
<dbReference type="PANTHER" id="PTHR43649">
    <property type="entry name" value="ARABINOSE-BINDING PROTEIN-RELATED"/>
    <property type="match status" value="1"/>
</dbReference>
<dbReference type="EMBL" id="SHLA01000001">
    <property type="protein sequence ID" value="RZU60787.1"/>
    <property type="molecule type" value="Genomic_DNA"/>
</dbReference>
<dbReference type="Proteomes" id="UP000292685">
    <property type="component" value="Unassembled WGS sequence"/>
</dbReference>
<dbReference type="PROSITE" id="PS51318">
    <property type="entry name" value="TAT"/>
    <property type="match status" value="1"/>
</dbReference>
<dbReference type="CDD" id="cd14748">
    <property type="entry name" value="PBP2_UgpB"/>
    <property type="match status" value="1"/>
</dbReference>
<proteinExistence type="predicted"/>
<evidence type="ECO:0000313" key="2">
    <source>
        <dbReference type="Proteomes" id="UP000292685"/>
    </source>
</evidence>
<dbReference type="InterPro" id="IPR050490">
    <property type="entry name" value="Bact_solute-bd_prot1"/>
</dbReference>
<evidence type="ECO:0000313" key="1">
    <source>
        <dbReference type="EMBL" id="RZU60787.1"/>
    </source>
</evidence>
<organism evidence="1 2">
    <name type="scientific">Zhihengliuella halotolerans</name>
    <dbReference type="NCBI Taxonomy" id="370736"/>
    <lineage>
        <taxon>Bacteria</taxon>
        <taxon>Bacillati</taxon>
        <taxon>Actinomycetota</taxon>
        <taxon>Actinomycetes</taxon>
        <taxon>Micrococcales</taxon>
        <taxon>Micrococcaceae</taxon>
        <taxon>Zhihengliuella</taxon>
    </lineage>
</organism>
<gene>
    <name evidence="1" type="ORF">EV380_0335</name>
</gene>
<accession>A0A4Q8A9N0</accession>
<dbReference type="Pfam" id="PF13416">
    <property type="entry name" value="SBP_bac_8"/>
    <property type="match status" value="1"/>
</dbReference>
<comment type="caution">
    <text evidence="1">The sequence shown here is derived from an EMBL/GenBank/DDBJ whole genome shotgun (WGS) entry which is preliminary data.</text>
</comment>
<dbReference type="PANTHER" id="PTHR43649:SF30">
    <property type="entry name" value="ABC TRANSPORTER SUBSTRATE-BINDING PROTEIN"/>
    <property type="match status" value="1"/>
</dbReference>
<dbReference type="AlphaFoldDB" id="A0A4Q8A9N0"/>
<dbReference type="InterPro" id="IPR006059">
    <property type="entry name" value="SBP"/>
</dbReference>
<name>A0A4Q8A9N0_9MICC</name>